<feature type="compositionally biased region" description="Basic residues" evidence="1">
    <location>
        <begin position="100"/>
        <end position="121"/>
    </location>
</feature>
<feature type="compositionally biased region" description="Polar residues" evidence="1">
    <location>
        <begin position="62"/>
        <end position="82"/>
    </location>
</feature>
<proteinExistence type="predicted"/>
<feature type="compositionally biased region" description="Basic residues" evidence="1">
    <location>
        <begin position="149"/>
        <end position="165"/>
    </location>
</feature>
<dbReference type="GeneID" id="22894189"/>
<comment type="caution">
    <text evidence="2">The sequence shown here is derived from an EMBL/GenBank/DDBJ whole genome shotgun (WGS) entry which is preliminary data.</text>
</comment>
<dbReference type="OrthoDB" id="5350635at2759"/>
<dbReference type="InParanoid" id="G1XFN1"/>
<accession>G1XFN1</accession>
<dbReference type="HOGENOM" id="CLU_986859_0_0_1"/>
<gene>
    <name evidence="2" type="ORF">AOL_s00081g173</name>
</gene>
<feature type="region of interest" description="Disordered" evidence="1">
    <location>
        <begin position="33"/>
        <end position="82"/>
    </location>
</feature>
<sequence>MAPSRIPKPDTSSNLGNAILAAKVRKEKAAAKTTLKSRLLQRRQGITTNDAPDSSFWDIEATDNSVSMNQQQASEAKSHNNNNVEASVWDLIAQEEVAHGKKKSSSKIPIKKNSPRPKYKSTIKATSKPSKSGPDDDYIPDESSQVIPKTKKAGQRKLPVRKTKKAMATPSSPVLVATPSPLSQPVVEAQDKTLVEAGTQEPETIVKKPRPTYFTTAEAITLGIGAPLELRMSQSIAIKAVAVPTEDPVRHYSPPQSPVDTSMGVLEDTTLVPGGLEAEPTV</sequence>
<evidence type="ECO:0000313" key="3">
    <source>
        <dbReference type="Proteomes" id="UP000008784"/>
    </source>
</evidence>
<reference evidence="2 3" key="1">
    <citation type="journal article" date="2011" name="PLoS Pathog.">
        <title>Genomic and proteomic analyses of the fungus Arthrobotrys oligospora provide insights into nematode-trap formation.</title>
        <authorList>
            <person name="Yang J."/>
            <person name="Wang L."/>
            <person name="Ji X."/>
            <person name="Feng Y."/>
            <person name="Li X."/>
            <person name="Zou C."/>
            <person name="Xu J."/>
            <person name="Ren Y."/>
            <person name="Mi Q."/>
            <person name="Wu J."/>
            <person name="Liu S."/>
            <person name="Liu Y."/>
            <person name="Huang X."/>
            <person name="Wang H."/>
            <person name="Niu X."/>
            <person name="Li J."/>
            <person name="Liang L."/>
            <person name="Luo Y."/>
            <person name="Ji K."/>
            <person name="Zhou W."/>
            <person name="Yu Z."/>
            <person name="Li G."/>
            <person name="Liu Y."/>
            <person name="Li L."/>
            <person name="Qiao M."/>
            <person name="Feng L."/>
            <person name="Zhang K.-Q."/>
        </authorList>
    </citation>
    <scope>NUCLEOTIDE SEQUENCE [LARGE SCALE GENOMIC DNA]</scope>
    <source>
        <strain evidence="3">ATCC 24927 / CBS 115.81 / DSM 1491</strain>
    </source>
</reference>
<evidence type="ECO:0000256" key="1">
    <source>
        <dbReference type="SAM" id="MobiDB-lite"/>
    </source>
</evidence>
<feature type="region of interest" description="Disordered" evidence="1">
    <location>
        <begin position="97"/>
        <end position="183"/>
    </location>
</feature>
<organism evidence="2 3">
    <name type="scientific">Arthrobotrys oligospora (strain ATCC 24927 / CBS 115.81 / DSM 1491)</name>
    <name type="common">Nematode-trapping fungus</name>
    <name type="synonym">Didymozoophaga oligospora</name>
    <dbReference type="NCBI Taxonomy" id="756982"/>
    <lineage>
        <taxon>Eukaryota</taxon>
        <taxon>Fungi</taxon>
        <taxon>Dikarya</taxon>
        <taxon>Ascomycota</taxon>
        <taxon>Pezizomycotina</taxon>
        <taxon>Orbiliomycetes</taxon>
        <taxon>Orbiliales</taxon>
        <taxon>Orbiliaceae</taxon>
        <taxon>Orbilia</taxon>
        <taxon>Orbilia oligospora</taxon>
    </lineage>
</organism>
<dbReference type="AlphaFoldDB" id="G1XFN1"/>
<evidence type="ECO:0000313" key="2">
    <source>
        <dbReference type="EMBL" id="EGX48069.1"/>
    </source>
</evidence>
<name>G1XFN1_ARTOA</name>
<dbReference type="RefSeq" id="XP_011123293.1">
    <property type="nucleotide sequence ID" value="XM_011124991.1"/>
</dbReference>
<dbReference type="EMBL" id="ADOT01000146">
    <property type="protein sequence ID" value="EGX48069.1"/>
    <property type="molecule type" value="Genomic_DNA"/>
</dbReference>
<protein>
    <submittedName>
        <fullName evidence="2">Uncharacterized protein</fullName>
    </submittedName>
</protein>
<dbReference type="Proteomes" id="UP000008784">
    <property type="component" value="Unassembled WGS sequence"/>
</dbReference>
<keyword evidence="3" id="KW-1185">Reference proteome</keyword>